<accession>A0ABZ2FD69</accession>
<keyword evidence="2" id="KW-1185">Reference proteome</keyword>
<reference evidence="1 2" key="1">
    <citation type="submission" date="2022-09" db="EMBL/GenBank/DDBJ databases">
        <title>Complete genome sequence of Janibacter terrae strain COS04-44, PCL-degrading bacteria isolated from oil spilled coast.</title>
        <authorList>
            <person name="Park H."/>
            <person name="Kim J.Y."/>
            <person name="An S.H."/>
            <person name="Lee C.M."/>
            <person name="Weon H.-Y."/>
        </authorList>
    </citation>
    <scope>NUCLEOTIDE SEQUENCE [LARGE SCALE GENOMIC DNA]</scope>
    <source>
        <strain evidence="1 2">COS04-44</strain>
    </source>
</reference>
<dbReference type="Proteomes" id="UP001381003">
    <property type="component" value="Chromosome"/>
</dbReference>
<protein>
    <submittedName>
        <fullName evidence="1">Uncharacterized protein</fullName>
    </submittedName>
</protein>
<gene>
    <name evidence="1" type="ORF">N5P18_16645</name>
</gene>
<organism evidence="1 2">
    <name type="scientific">Janibacter terrae</name>
    <dbReference type="NCBI Taxonomy" id="103817"/>
    <lineage>
        <taxon>Bacteria</taxon>
        <taxon>Bacillati</taxon>
        <taxon>Actinomycetota</taxon>
        <taxon>Actinomycetes</taxon>
        <taxon>Micrococcales</taxon>
        <taxon>Intrasporangiaceae</taxon>
        <taxon>Janibacter</taxon>
    </lineage>
</organism>
<evidence type="ECO:0000313" key="2">
    <source>
        <dbReference type="Proteomes" id="UP001381003"/>
    </source>
</evidence>
<dbReference type="EMBL" id="CP104874">
    <property type="protein sequence ID" value="WWF05257.1"/>
    <property type="molecule type" value="Genomic_DNA"/>
</dbReference>
<name>A0ABZ2FD69_9MICO</name>
<evidence type="ECO:0000313" key="1">
    <source>
        <dbReference type="EMBL" id="WWF05257.1"/>
    </source>
</evidence>
<sequence>MQDFEVTSQGDGEYAVRVRTEEGSVTLDLLLGEAESASGGALDAGEGTARATVRYLLEHQGAEDLPQLVDIEEVLAAYPDAAERIAALRTETDETRSS</sequence>
<dbReference type="RefSeq" id="WP_338538294.1">
    <property type="nucleotide sequence ID" value="NZ_CP104874.1"/>
</dbReference>
<proteinExistence type="predicted"/>